<proteinExistence type="predicted"/>
<feature type="transmembrane region" description="Helical" evidence="1">
    <location>
        <begin position="21"/>
        <end position="39"/>
    </location>
</feature>
<feature type="domain" description="Aldehyde oxidase/xanthine dehydrogenase a/b hammerhead" evidence="2">
    <location>
        <begin position="216"/>
        <end position="294"/>
    </location>
</feature>
<dbReference type="AlphaFoldDB" id="A0A444VJS4"/>
<dbReference type="EMBL" id="JJMP01000007">
    <property type="protein sequence ID" value="RYC51019.1"/>
    <property type="molecule type" value="Genomic_DNA"/>
</dbReference>
<dbReference type="Pfam" id="PF20256">
    <property type="entry name" value="MoCoBD_2"/>
    <property type="match status" value="2"/>
</dbReference>
<evidence type="ECO:0000256" key="1">
    <source>
        <dbReference type="SAM" id="Phobius"/>
    </source>
</evidence>
<dbReference type="InterPro" id="IPR046867">
    <property type="entry name" value="AldOxase/xan_DH_MoCoBD2"/>
</dbReference>
<name>A0A444VJS4_9FLAO</name>
<protein>
    <submittedName>
        <fullName evidence="3">Isoquinoline oxidoreductase subunit beta</fullName>
    </submittedName>
</protein>
<gene>
    <name evidence="3" type="ORF">DN53_15380</name>
</gene>
<keyword evidence="4" id="KW-1185">Reference proteome</keyword>
<dbReference type="InterPro" id="IPR037165">
    <property type="entry name" value="AldOxase/xan_DH_Mopterin-bd_sf"/>
</dbReference>
<dbReference type="GO" id="GO:0016491">
    <property type="term" value="F:oxidoreductase activity"/>
    <property type="evidence" value="ECO:0007669"/>
    <property type="project" value="InterPro"/>
</dbReference>
<dbReference type="PANTHER" id="PTHR47495">
    <property type="entry name" value="ALDEHYDE DEHYDROGENASE"/>
    <property type="match status" value="1"/>
</dbReference>
<dbReference type="Pfam" id="PF02738">
    <property type="entry name" value="MoCoBD_1"/>
    <property type="match status" value="1"/>
</dbReference>
<dbReference type="SMART" id="SM01008">
    <property type="entry name" value="Ald_Xan_dh_C"/>
    <property type="match status" value="1"/>
</dbReference>
<accession>A0A444VJS4</accession>
<dbReference type="Proteomes" id="UP000290261">
    <property type="component" value="Unassembled WGS sequence"/>
</dbReference>
<evidence type="ECO:0000313" key="3">
    <source>
        <dbReference type="EMBL" id="RYC51019.1"/>
    </source>
</evidence>
<dbReference type="SUPFAM" id="SSF56003">
    <property type="entry name" value="Molybdenum cofactor-binding domain"/>
    <property type="match status" value="2"/>
</dbReference>
<dbReference type="InterPro" id="IPR052516">
    <property type="entry name" value="N-heterocyclic_Hydroxylase"/>
</dbReference>
<dbReference type="PANTHER" id="PTHR47495:SF2">
    <property type="entry name" value="ALDEHYDE DEHYDROGENASE"/>
    <property type="match status" value="1"/>
</dbReference>
<dbReference type="Gene3D" id="3.90.1170.50">
    <property type="entry name" value="Aldehyde oxidase/xanthine dehydrogenase, a/b hammerhead"/>
    <property type="match status" value="1"/>
</dbReference>
<dbReference type="Gene3D" id="3.30.365.10">
    <property type="entry name" value="Aldehyde oxidase/xanthine dehydrogenase, molybdopterin binding domain"/>
    <property type="match status" value="4"/>
</dbReference>
<keyword evidence="1" id="KW-0812">Transmembrane</keyword>
<evidence type="ECO:0000313" key="4">
    <source>
        <dbReference type="Proteomes" id="UP000290261"/>
    </source>
</evidence>
<dbReference type="InterPro" id="IPR008274">
    <property type="entry name" value="AldOxase/xan_DH_MoCoBD1"/>
</dbReference>
<organism evidence="3 4">
    <name type="scientific">Flagellimonas olearia</name>
    <dbReference type="NCBI Taxonomy" id="552546"/>
    <lineage>
        <taxon>Bacteria</taxon>
        <taxon>Pseudomonadati</taxon>
        <taxon>Bacteroidota</taxon>
        <taxon>Flavobacteriia</taxon>
        <taxon>Flavobacteriales</taxon>
        <taxon>Flavobacteriaceae</taxon>
        <taxon>Flagellimonas</taxon>
    </lineage>
</organism>
<reference evidence="3 4" key="1">
    <citation type="submission" date="2014-04" db="EMBL/GenBank/DDBJ databases">
        <title>Whole genome of Muricauda olearia.</title>
        <authorList>
            <person name="Zhang X.-H."/>
            <person name="Tang K."/>
        </authorList>
    </citation>
    <scope>NUCLEOTIDE SEQUENCE [LARGE SCALE GENOMIC DNA]</scope>
    <source>
        <strain evidence="3 4">Th120</strain>
    </source>
</reference>
<dbReference type="RefSeq" id="WP_129654614.1">
    <property type="nucleotide sequence ID" value="NZ_ML142911.1"/>
</dbReference>
<comment type="caution">
    <text evidence="3">The sequence shown here is derived from an EMBL/GenBank/DDBJ whole genome shotgun (WGS) entry which is preliminary data.</text>
</comment>
<sequence length="725" mass="79796">MGKNNEKEKKQFSRRKFLTRAGSGLAGTIALVYFGRSFIRRGISGFIAELDMPSGISNFDQHLWFEINADNTITLKSPKVEMGQSIFTGYAMLVAEELDVELEMIHVVHANSATGIITRTGASSSTSSLYIDIREIAATLRETLKLGAAKLWGVDPGSINTKSGILSVGENQMSYAELANLTKEWEVAETPELRPSDSFKYVGKHIKRLDLTDKVLGKTIYGIDTTLPNMVFGAVLYSPFIGGKLRGSDFSEAENSSGMLKVVQGNNWIGVVAETRYAAEIAVGKIKATWDHDPSYNTQSAFEAVTVGIGTEVNMQREGDPDRIAHEEIKCEYRTPLGFHANMEPSIMVADAEGDKVTLYTSYQNNEFLHQTTADALGFKTENVIIKPTFLGGGFGRRSFLHNAVEATRLSQAVGRPVHLINNRQQEFQNSFVRPNTHHILKGKMDGQGKIKALQHELATGPMGFMAMPAIAKPILGADFIVAGHGTRIGYTIENVKATIWQSELPFMTSMWRGVGMFANTFAIESFMDELAHRAGKDPLQFRLEHCGDTVQLKRRKNLLELIGERSEWHKPMEIGIGRGLAVCDDHKTIAAAVVDLRIEEGQIKILKVFQAIDPGKIINPNGVLQQVEGATMMGISASLFEECTIENGQFVQTNFHNYQVAKLIDTPEIDILMYEGSKKPSGVGEPPISPIAPAIANAIFNLTGIRLRSLPLQKAFDGAKRLDN</sequence>
<dbReference type="InterPro" id="IPR000674">
    <property type="entry name" value="Ald_Oxase/Xan_DH_a/b"/>
</dbReference>
<dbReference type="InterPro" id="IPR012368">
    <property type="entry name" value="OxRdtase_Mopterin-bd_su_IorB"/>
</dbReference>
<keyword evidence="1" id="KW-1133">Transmembrane helix</keyword>
<dbReference type="PIRSF" id="PIRSF036389">
    <property type="entry name" value="IOR_B"/>
    <property type="match status" value="1"/>
</dbReference>
<evidence type="ECO:0000259" key="2">
    <source>
        <dbReference type="SMART" id="SM01008"/>
    </source>
</evidence>
<keyword evidence="1" id="KW-0472">Membrane</keyword>